<protein>
    <submittedName>
        <fullName evidence="1">Uncharacterized protein</fullName>
    </submittedName>
</protein>
<evidence type="ECO:0000313" key="2">
    <source>
        <dbReference type="Proteomes" id="UP000319908"/>
    </source>
</evidence>
<evidence type="ECO:0000313" key="1">
    <source>
        <dbReference type="EMBL" id="TWU15985.1"/>
    </source>
</evidence>
<dbReference type="RefSeq" id="WP_146407734.1">
    <property type="nucleotide sequence ID" value="NZ_SJPU01000002.1"/>
</dbReference>
<organism evidence="1 2">
    <name type="scientific">Allorhodopirellula heiligendammensis</name>
    <dbReference type="NCBI Taxonomy" id="2714739"/>
    <lineage>
        <taxon>Bacteria</taxon>
        <taxon>Pseudomonadati</taxon>
        <taxon>Planctomycetota</taxon>
        <taxon>Planctomycetia</taxon>
        <taxon>Pirellulales</taxon>
        <taxon>Pirellulaceae</taxon>
        <taxon>Allorhodopirellula</taxon>
    </lineage>
</organism>
<accession>A0A5C6BVB9</accession>
<dbReference type="AlphaFoldDB" id="A0A5C6BVB9"/>
<comment type="caution">
    <text evidence="1">The sequence shown here is derived from an EMBL/GenBank/DDBJ whole genome shotgun (WGS) entry which is preliminary data.</text>
</comment>
<name>A0A5C6BVB9_9BACT</name>
<dbReference type="EMBL" id="SJPU01000002">
    <property type="protein sequence ID" value="TWU15985.1"/>
    <property type="molecule type" value="Genomic_DNA"/>
</dbReference>
<reference evidence="1 2" key="1">
    <citation type="journal article" date="2020" name="Antonie Van Leeuwenhoek">
        <title>Rhodopirellula heiligendammensis sp. nov., Rhodopirellula pilleata sp. nov., and Rhodopirellula solitaria sp. nov. isolated from natural or artificial marine surfaces in Northern Germany and California, USA, and emended description of the genus Rhodopirellula.</title>
        <authorList>
            <person name="Kallscheuer N."/>
            <person name="Wiegand S."/>
            <person name="Jogler M."/>
            <person name="Boedeker C."/>
            <person name="Peeters S.H."/>
            <person name="Rast P."/>
            <person name="Heuer A."/>
            <person name="Jetten M.S.M."/>
            <person name="Rohde M."/>
            <person name="Jogler C."/>
        </authorList>
    </citation>
    <scope>NUCLEOTIDE SEQUENCE [LARGE SCALE GENOMIC DNA]</scope>
    <source>
        <strain evidence="1 2">Poly21</strain>
    </source>
</reference>
<gene>
    <name evidence="1" type="ORF">Poly21_31890</name>
</gene>
<keyword evidence="2" id="KW-1185">Reference proteome</keyword>
<dbReference type="Proteomes" id="UP000319908">
    <property type="component" value="Unassembled WGS sequence"/>
</dbReference>
<proteinExistence type="predicted"/>
<dbReference type="OrthoDB" id="219532at2"/>
<sequence length="938" mass="105207">MSRLITFVGFLLISIPALPFLEGAETEPMAADSVYFSIDVGHLIENFDKSHIVSDPKMLEASFHQMETTPRVVVPPGVEAYLLEPQDRNNEYAGYQIIGRKPPGVAVDGQFYVLRRHPEQAQKSTLAKFDFHVDETPATTCEASDFHRAKGRYFQLLWSPDYAGSAMFRHLAIESLREVGESASPIGPSWPLRRSGGVDETIRLVSGGRAVSENLQFDRELAITEGDDHELKKLSDVEGIRVREIDWTGRLSKEPPQLDPLARLVPHDQYAVFVPSFAKLVEIVDRSREFTRPIAQWFEPQSRTTDVLGFYQSQLGLSLDIVTRQIGGTLVDEVTITGSDPYFRTGTDIAVLMQTNQPTILYQAILAQISGHSSLHEHVAQIEHQFNDHKIVEWSNPRRDFSSLVTVVDDAVVVSNSIAQMKAILGTVDSQTQSMAELDEYRFFRERYRREGTNESALIVITDAAIRRWCGPQWRISAARRTRARASIAELTMQHADALIAGDVKDETQLQIASNLPDAGTLMLTSGGVRSDRYGTLDFQTPIAELNVTTATTGEVELYVGWRDRYQRRWRNVFDPIALQLSIDGNSFSGDLSVIPLILGTEYRSWQTLIGDVTLKSNAGDRHDEELLTWLMALDVNSPQLRFASMFLGNGEANINMISWIDDSIHLYLDSDETWMRQLAAQPVWESSSEKILKDLPIGLFVPSKDSLKQALFVGAVRTFLSRSAPNLIRWESIKHKDIEFVQATAAQSTPIGDPQDMPQLYYVTLPDGLTISLNERVIRRAIDRHLARKEDTAELKQLVDEDAMAESGAQLETRITGVGAQLVNAFGYQAGLNRMHRLSWGNLPILNYLRHRYPDRDPKTVYRQLFGQTLVEPGGGEYAWDDEISSYVSTLQGYHLEPKAGPVLGLNIKPDDVIETSLSFQDDGLRAKLRITSASSN</sequence>